<sequence length="127" mass="13594">MKEQRSEKLQLTPRKVLPFLLGITGIAAAAFLMTTLGGDSKPPTREVKELPGPPAPSPSTVEGPRLAKERKFTYADSAYGKCLMQHGIKKLPPLTEPLALNTNDPTVAKATQQCKSLAPTSPTPTKS</sequence>
<proteinExistence type="predicted"/>
<dbReference type="Proteomes" id="UP000274601">
    <property type="component" value="Unassembled WGS sequence"/>
</dbReference>
<feature type="transmembrane region" description="Helical" evidence="2">
    <location>
        <begin position="16"/>
        <end position="36"/>
    </location>
</feature>
<feature type="region of interest" description="Disordered" evidence="1">
    <location>
        <begin position="99"/>
        <end position="127"/>
    </location>
</feature>
<feature type="region of interest" description="Disordered" evidence="1">
    <location>
        <begin position="36"/>
        <end position="63"/>
    </location>
</feature>
<keyword evidence="2" id="KW-0812">Transmembrane</keyword>
<keyword evidence="2" id="KW-1133">Transmembrane helix</keyword>
<name>A0A495QRQ5_9ACTN</name>
<dbReference type="AlphaFoldDB" id="A0A495QRQ5"/>
<evidence type="ECO:0000313" key="4">
    <source>
        <dbReference type="Proteomes" id="UP000274601"/>
    </source>
</evidence>
<gene>
    <name evidence="3" type="ORF">BZB76_1522</name>
</gene>
<dbReference type="EMBL" id="RBWU01000002">
    <property type="protein sequence ID" value="RKS76172.1"/>
    <property type="molecule type" value="Genomic_DNA"/>
</dbReference>
<keyword evidence="4" id="KW-1185">Reference proteome</keyword>
<evidence type="ECO:0000256" key="2">
    <source>
        <dbReference type="SAM" id="Phobius"/>
    </source>
</evidence>
<evidence type="ECO:0000256" key="1">
    <source>
        <dbReference type="SAM" id="MobiDB-lite"/>
    </source>
</evidence>
<keyword evidence="2" id="KW-0472">Membrane</keyword>
<reference evidence="3 4" key="1">
    <citation type="submission" date="2018-10" db="EMBL/GenBank/DDBJ databases">
        <title>Genomic Encyclopedia of Archaeal and Bacterial Type Strains, Phase II (KMG-II): from individual species to whole genera.</title>
        <authorList>
            <person name="Goeker M."/>
        </authorList>
    </citation>
    <scope>NUCLEOTIDE SEQUENCE [LARGE SCALE GENOMIC DNA]</scope>
    <source>
        <strain evidence="3 4">DSM 43383</strain>
    </source>
</reference>
<accession>A0A495QRQ5</accession>
<evidence type="ECO:0000313" key="3">
    <source>
        <dbReference type="EMBL" id="RKS76172.1"/>
    </source>
</evidence>
<protein>
    <submittedName>
        <fullName evidence="3">Uncharacterized protein</fullName>
    </submittedName>
</protein>
<feature type="compositionally biased region" description="Polar residues" evidence="1">
    <location>
        <begin position="100"/>
        <end position="127"/>
    </location>
</feature>
<comment type="caution">
    <text evidence="3">The sequence shown here is derived from an EMBL/GenBank/DDBJ whole genome shotgun (WGS) entry which is preliminary data.</text>
</comment>
<organism evidence="3 4">
    <name type="scientific">Actinomadura pelletieri DSM 43383</name>
    <dbReference type="NCBI Taxonomy" id="1120940"/>
    <lineage>
        <taxon>Bacteria</taxon>
        <taxon>Bacillati</taxon>
        <taxon>Actinomycetota</taxon>
        <taxon>Actinomycetes</taxon>
        <taxon>Streptosporangiales</taxon>
        <taxon>Thermomonosporaceae</taxon>
        <taxon>Actinomadura</taxon>
    </lineage>
</organism>